<keyword evidence="3" id="KW-1185">Reference proteome</keyword>
<keyword evidence="1" id="KW-1133">Transmembrane helix</keyword>
<keyword evidence="1" id="KW-0472">Membrane</keyword>
<reference evidence="2" key="1">
    <citation type="submission" date="2021-08" db="EMBL/GenBank/DDBJ databases">
        <title>WGS assembly of Ceratopteris richardii.</title>
        <authorList>
            <person name="Marchant D.B."/>
            <person name="Chen G."/>
            <person name="Jenkins J."/>
            <person name="Shu S."/>
            <person name="Leebens-Mack J."/>
            <person name="Grimwood J."/>
            <person name="Schmutz J."/>
            <person name="Soltis P."/>
            <person name="Soltis D."/>
            <person name="Chen Z.-H."/>
        </authorList>
    </citation>
    <scope>NUCLEOTIDE SEQUENCE</scope>
    <source>
        <strain evidence="2">Whitten #5841</strain>
        <tissue evidence="2">Leaf</tissue>
    </source>
</reference>
<evidence type="ECO:0000313" key="3">
    <source>
        <dbReference type="Proteomes" id="UP000825935"/>
    </source>
</evidence>
<dbReference type="OrthoDB" id="295355at2759"/>
<feature type="transmembrane region" description="Helical" evidence="1">
    <location>
        <begin position="20"/>
        <end position="40"/>
    </location>
</feature>
<dbReference type="Proteomes" id="UP000825935">
    <property type="component" value="Chromosome 14"/>
</dbReference>
<evidence type="ECO:0000313" key="2">
    <source>
        <dbReference type="EMBL" id="KAH7415309.1"/>
    </source>
</evidence>
<dbReference type="EMBL" id="CM035419">
    <property type="protein sequence ID" value="KAH7415309.1"/>
    <property type="molecule type" value="Genomic_DNA"/>
</dbReference>
<proteinExistence type="predicted"/>
<evidence type="ECO:0000256" key="1">
    <source>
        <dbReference type="SAM" id="Phobius"/>
    </source>
</evidence>
<organism evidence="2 3">
    <name type="scientific">Ceratopteris richardii</name>
    <name type="common">Triangle waterfern</name>
    <dbReference type="NCBI Taxonomy" id="49495"/>
    <lineage>
        <taxon>Eukaryota</taxon>
        <taxon>Viridiplantae</taxon>
        <taxon>Streptophyta</taxon>
        <taxon>Embryophyta</taxon>
        <taxon>Tracheophyta</taxon>
        <taxon>Polypodiopsida</taxon>
        <taxon>Polypodiidae</taxon>
        <taxon>Polypodiales</taxon>
        <taxon>Pteridineae</taxon>
        <taxon>Pteridaceae</taxon>
        <taxon>Parkerioideae</taxon>
        <taxon>Ceratopteris</taxon>
    </lineage>
</organism>
<sequence length="56" mass="6436">MESTINTKELCPRIRRESLLLQYICYVHCAYCLSACILFVSDCIEEVFPKTSQVSS</sequence>
<name>A0A8T2T8M3_CERRI</name>
<comment type="caution">
    <text evidence="2">The sequence shown here is derived from an EMBL/GenBank/DDBJ whole genome shotgun (WGS) entry which is preliminary data.</text>
</comment>
<accession>A0A8T2T8M3</accession>
<gene>
    <name evidence="2" type="ORF">KP509_14G037200</name>
</gene>
<keyword evidence="1" id="KW-0812">Transmembrane</keyword>
<dbReference type="AlphaFoldDB" id="A0A8T2T8M3"/>
<protein>
    <submittedName>
        <fullName evidence="2">Uncharacterized protein</fullName>
    </submittedName>
</protein>